<keyword evidence="5" id="KW-0328">Glycosyltransferase</keyword>
<evidence type="ECO:0000256" key="7">
    <source>
        <dbReference type="ARBA" id="ARBA00022692"/>
    </source>
</evidence>
<dbReference type="InterPro" id="IPR026050">
    <property type="entry name" value="C1GALT1/C1GALT1_chp1"/>
</dbReference>
<reference evidence="13 14" key="1">
    <citation type="submission" date="2013-12" db="EMBL/GenBank/DDBJ databases">
        <title>Draft genome of the parsitic nematode Ancylostoma duodenale.</title>
        <authorList>
            <person name="Mitreva M."/>
        </authorList>
    </citation>
    <scope>NUCLEOTIDE SEQUENCE [LARGE SCALE GENOMIC DNA]</scope>
    <source>
        <strain evidence="13 14">Zhejiang</strain>
    </source>
</reference>
<evidence type="ECO:0000313" key="14">
    <source>
        <dbReference type="Proteomes" id="UP000054047"/>
    </source>
</evidence>
<organism evidence="13 14">
    <name type="scientific">Ancylostoma duodenale</name>
    <dbReference type="NCBI Taxonomy" id="51022"/>
    <lineage>
        <taxon>Eukaryota</taxon>
        <taxon>Metazoa</taxon>
        <taxon>Ecdysozoa</taxon>
        <taxon>Nematoda</taxon>
        <taxon>Chromadorea</taxon>
        <taxon>Rhabditida</taxon>
        <taxon>Rhabditina</taxon>
        <taxon>Rhabditomorpha</taxon>
        <taxon>Strongyloidea</taxon>
        <taxon>Ancylostomatidae</taxon>
        <taxon>Ancylostomatinae</taxon>
        <taxon>Ancylostoma</taxon>
    </lineage>
</organism>
<dbReference type="Proteomes" id="UP000054047">
    <property type="component" value="Unassembled WGS sequence"/>
</dbReference>
<keyword evidence="6" id="KW-0808">Transferase</keyword>
<protein>
    <recommendedName>
        <fullName evidence="4">N-acetylgalactosaminide beta-1,3-galactosyltransferase</fullName>
        <ecNumber evidence="4">2.4.1.122</ecNumber>
    </recommendedName>
</protein>
<evidence type="ECO:0000313" key="13">
    <source>
        <dbReference type="EMBL" id="KIH57684.1"/>
    </source>
</evidence>
<dbReference type="OrthoDB" id="5831672at2759"/>
<dbReference type="AlphaFoldDB" id="A0A0C2GFJ5"/>
<evidence type="ECO:0000256" key="10">
    <source>
        <dbReference type="ARBA" id="ARBA00022989"/>
    </source>
</evidence>
<dbReference type="Gene3D" id="3.90.550.50">
    <property type="match status" value="1"/>
</dbReference>
<proteinExistence type="inferred from homology"/>
<dbReference type="GO" id="GO:0016020">
    <property type="term" value="C:membrane"/>
    <property type="evidence" value="ECO:0007669"/>
    <property type="project" value="UniProtKB-SubCell"/>
</dbReference>
<name>A0A0C2GFJ5_9BILA</name>
<comment type="subcellular location">
    <subcellularLocation>
        <location evidence="1">Membrane</location>
        <topology evidence="1">Single-pass type II membrane protein</topology>
    </subcellularLocation>
</comment>
<comment type="similarity">
    <text evidence="3">Belongs to the glycosyltransferase 31 family. Beta3-Gal-T subfamily.</text>
</comment>
<evidence type="ECO:0000256" key="3">
    <source>
        <dbReference type="ARBA" id="ARBA00006462"/>
    </source>
</evidence>
<dbReference type="InterPro" id="IPR003378">
    <property type="entry name" value="Fringe-like_glycosylTrfase"/>
</dbReference>
<dbReference type="PANTHER" id="PTHR23033:SF14">
    <property type="entry name" value="GLYCOPROTEIN-N-ACETYLGALACTOSAMINE 3-BETA-GALACTOSYLTRANSFERASE 1-RELATED"/>
    <property type="match status" value="1"/>
</dbReference>
<evidence type="ECO:0000256" key="5">
    <source>
        <dbReference type="ARBA" id="ARBA00022676"/>
    </source>
</evidence>
<evidence type="ECO:0000256" key="1">
    <source>
        <dbReference type="ARBA" id="ARBA00004606"/>
    </source>
</evidence>
<evidence type="ECO:0000256" key="4">
    <source>
        <dbReference type="ARBA" id="ARBA00012557"/>
    </source>
</evidence>
<accession>A0A0C2GFJ5</accession>
<dbReference type="EC" id="2.4.1.122" evidence="4"/>
<feature type="non-terminal residue" evidence="13">
    <location>
        <position position="1"/>
    </location>
</feature>
<dbReference type="EMBL" id="KN734070">
    <property type="protein sequence ID" value="KIH57684.1"/>
    <property type="molecule type" value="Genomic_DNA"/>
</dbReference>
<keyword evidence="8" id="KW-0547">Nucleotide-binding</keyword>
<keyword evidence="9" id="KW-0735">Signal-anchor</keyword>
<evidence type="ECO:0000256" key="2">
    <source>
        <dbReference type="ARBA" id="ARBA00004922"/>
    </source>
</evidence>
<evidence type="ECO:0000256" key="6">
    <source>
        <dbReference type="ARBA" id="ARBA00022679"/>
    </source>
</evidence>
<keyword evidence="10" id="KW-1133">Transmembrane helix</keyword>
<gene>
    <name evidence="13" type="ORF">ANCDUO_12121</name>
</gene>
<keyword evidence="11" id="KW-0472">Membrane</keyword>
<keyword evidence="14" id="KW-1185">Reference proteome</keyword>
<dbReference type="GO" id="GO:0000166">
    <property type="term" value="F:nucleotide binding"/>
    <property type="evidence" value="ECO:0007669"/>
    <property type="project" value="UniProtKB-KW"/>
</dbReference>
<feature type="domain" description="Fringe-like glycosyltransferase" evidence="12">
    <location>
        <begin position="11"/>
        <end position="144"/>
    </location>
</feature>
<dbReference type="Pfam" id="PF02434">
    <property type="entry name" value="Fringe"/>
    <property type="match status" value="1"/>
</dbReference>
<evidence type="ECO:0000256" key="9">
    <source>
        <dbReference type="ARBA" id="ARBA00022968"/>
    </source>
</evidence>
<keyword evidence="7" id="KW-0812">Transmembrane</keyword>
<sequence length="157" mass="18170">LHFPTEQHLQVTWGQQCNRIVFVSNATDDELPIIVVNLNESRKELWSKTREAFTWAYNNVLVSFLTGNHILSAKYVCSIQDDYDWFLKADDDTYMHMENLRALLTEHSSDDAVAIGHQFKSQGDYPNYHSGGAGYVLSRESVRRWFLTTLLEFSGFE</sequence>
<dbReference type="GO" id="GO:0016263">
    <property type="term" value="F:glycoprotein-N-acetylgalactosamine 3-beta-galactosyltransferase activity"/>
    <property type="evidence" value="ECO:0007669"/>
    <property type="project" value="UniProtKB-EC"/>
</dbReference>
<evidence type="ECO:0000256" key="11">
    <source>
        <dbReference type="ARBA" id="ARBA00023136"/>
    </source>
</evidence>
<evidence type="ECO:0000256" key="8">
    <source>
        <dbReference type="ARBA" id="ARBA00022741"/>
    </source>
</evidence>
<comment type="pathway">
    <text evidence="2">Protein modification; protein glycosylation.</text>
</comment>
<dbReference type="PANTHER" id="PTHR23033">
    <property type="entry name" value="BETA1,3-GALACTOSYLTRANSFERASE"/>
    <property type="match status" value="1"/>
</dbReference>
<evidence type="ECO:0000259" key="12">
    <source>
        <dbReference type="Pfam" id="PF02434"/>
    </source>
</evidence>